<dbReference type="Pfam" id="PF01734">
    <property type="entry name" value="Patatin"/>
    <property type="match status" value="1"/>
</dbReference>
<reference evidence="6 7" key="1">
    <citation type="submission" date="2018-03" db="EMBL/GenBank/DDBJ databases">
        <title>Genomic Encyclopedia of Archaeal and Bacterial Type Strains, Phase II (KMG-II): from individual species to whole genera.</title>
        <authorList>
            <person name="Goeker M."/>
        </authorList>
    </citation>
    <scope>NUCLEOTIDE SEQUENCE [LARGE SCALE GENOMIC DNA]</scope>
    <source>
        <strain evidence="6 7">DSM 28229</strain>
    </source>
</reference>
<dbReference type="Gene3D" id="3.40.1090.10">
    <property type="entry name" value="Cytosolic phospholipase A2 catalytic domain"/>
    <property type="match status" value="2"/>
</dbReference>
<dbReference type="Proteomes" id="UP000245535">
    <property type="component" value="Unassembled WGS sequence"/>
</dbReference>
<feature type="short sequence motif" description="GXSXG" evidence="4">
    <location>
        <begin position="37"/>
        <end position="41"/>
    </location>
</feature>
<feature type="short sequence motif" description="DGA/G" evidence="4">
    <location>
        <begin position="177"/>
        <end position="179"/>
    </location>
</feature>
<dbReference type="OrthoDB" id="2339873at2"/>
<feature type="domain" description="PNPLA" evidence="5">
    <location>
        <begin position="6"/>
        <end position="190"/>
    </location>
</feature>
<dbReference type="GO" id="GO:0016787">
    <property type="term" value="F:hydrolase activity"/>
    <property type="evidence" value="ECO:0007669"/>
    <property type="project" value="UniProtKB-UniRule"/>
</dbReference>
<dbReference type="RefSeq" id="WP_109622767.1">
    <property type="nucleotide sequence ID" value="NZ_QGDO01000010.1"/>
</dbReference>
<keyword evidence="7" id="KW-1185">Reference proteome</keyword>
<keyword evidence="2 4" id="KW-0442">Lipid degradation</keyword>
<dbReference type="PANTHER" id="PTHR14226">
    <property type="entry name" value="NEUROPATHY TARGET ESTERASE/SWISS CHEESE D.MELANOGASTER"/>
    <property type="match status" value="1"/>
</dbReference>
<dbReference type="InterPro" id="IPR050301">
    <property type="entry name" value="NTE"/>
</dbReference>
<evidence type="ECO:0000256" key="3">
    <source>
        <dbReference type="ARBA" id="ARBA00023098"/>
    </source>
</evidence>
<comment type="caution">
    <text evidence="4">Lacks conserved residue(s) required for the propagation of feature annotation.</text>
</comment>
<sequence>MGKKALVLSAGSITGAFQAGAIQQVLDSGFEPDIIHGTSVGSINGGVMVSEIGRLNNEFDWKEIGEYVAQTWMKQFIDPSSVMVKKNRRQIIYEIMTNRFNGLVSAHPIQNFIRENVSLENVRKSIIDFSAAAVDLVSGKVDYFDALSNNLVEGIVASATIPIVMPTTYVGGTPYYDGALRDVAPIKYVIDKGADEIIIIVCQSQDISNKNLHTGNLMHLITRIMDITVNETVNNDIEELRSLHSLVPVQHANFTSNDDKRIIKYKVIRPNYELGYAIDNFERKDIYDMISLGRITAQNTNNWSCFYMNNESSVSIPASV</sequence>
<dbReference type="GO" id="GO:0016042">
    <property type="term" value="P:lipid catabolic process"/>
    <property type="evidence" value="ECO:0007669"/>
    <property type="project" value="UniProtKB-UniRule"/>
</dbReference>
<evidence type="ECO:0000256" key="1">
    <source>
        <dbReference type="ARBA" id="ARBA00022801"/>
    </source>
</evidence>
<dbReference type="EMBL" id="QGDO01000010">
    <property type="protein sequence ID" value="PWJ35004.1"/>
    <property type="molecule type" value="Genomic_DNA"/>
</dbReference>
<dbReference type="InterPro" id="IPR016035">
    <property type="entry name" value="Acyl_Trfase/lysoPLipase"/>
</dbReference>
<keyword evidence="3 4" id="KW-0443">Lipid metabolism</keyword>
<evidence type="ECO:0000313" key="7">
    <source>
        <dbReference type="Proteomes" id="UP000245535"/>
    </source>
</evidence>
<evidence type="ECO:0000256" key="4">
    <source>
        <dbReference type="PROSITE-ProRule" id="PRU01161"/>
    </source>
</evidence>
<evidence type="ECO:0000256" key="2">
    <source>
        <dbReference type="ARBA" id="ARBA00022963"/>
    </source>
</evidence>
<gene>
    <name evidence="6" type="ORF">BC781_11045</name>
</gene>
<keyword evidence="1 4" id="KW-0378">Hydrolase</keyword>
<dbReference type="SUPFAM" id="SSF52151">
    <property type="entry name" value="FabD/lysophospholipase-like"/>
    <property type="match status" value="1"/>
</dbReference>
<dbReference type="PANTHER" id="PTHR14226:SF57">
    <property type="entry name" value="BLR7027 PROTEIN"/>
    <property type="match status" value="1"/>
</dbReference>
<feature type="active site" description="Proton acceptor" evidence="4">
    <location>
        <position position="177"/>
    </location>
</feature>
<evidence type="ECO:0000259" key="5">
    <source>
        <dbReference type="PROSITE" id="PS51635"/>
    </source>
</evidence>
<evidence type="ECO:0000313" key="6">
    <source>
        <dbReference type="EMBL" id="PWJ35004.1"/>
    </source>
</evidence>
<comment type="caution">
    <text evidence="6">The sequence shown here is derived from an EMBL/GenBank/DDBJ whole genome shotgun (WGS) entry which is preliminary data.</text>
</comment>
<dbReference type="InterPro" id="IPR002641">
    <property type="entry name" value="PNPLA_dom"/>
</dbReference>
<dbReference type="AlphaFoldDB" id="A0A315ZLF4"/>
<dbReference type="PROSITE" id="PS51635">
    <property type="entry name" value="PNPLA"/>
    <property type="match status" value="1"/>
</dbReference>
<proteinExistence type="predicted"/>
<name>A0A315ZLF4_SEDFL</name>
<organism evidence="6 7">
    <name type="scientific">Sediminitomix flava</name>
    <dbReference type="NCBI Taxonomy" id="379075"/>
    <lineage>
        <taxon>Bacteria</taxon>
        <taxon>Pseudomonadati</taxon>
        <taxon>Bacteroidota</taxon>
        <taxon>Cytophagia</taxon>
        <taxon>Cytophagales</taxon>
        <taxon>Flammeovirgaceae</taxon>
        <taxon>Sediminitomix</taxon>
    </lineage>
</organism>
<feature type="active site" description="Nucleophile" evidence="4">
    <location>
        <position position="39"/>
    </location>
</feature>
<protein>
    <submittedName>
        <fullName evidence="6">Putative acylesterase/phospholipase RssA</fullName>
    </submittedName>
</protein>
<accession>A0A315ZLF4</accession>